<dbReference type="InterPro" id="IPR012334">
    <property type="entry name" value="Pectin_lyas_fold"/>
</dbReference>
<dbReference type="SUPFAM" id="SSF51126">
    <property type="entry name" value="Pectin lyase-like"/>
    <property type="match status" value="1"/>
</dbReference>
<organism evidence="2 3">
    <name type="scientific">Carboxylicivirga marina</name>
    <dbReference type="NCBI Taxonomy" id="2800988"/>
    <lineage>
        <taxon>Bacteria</taxon>
        <taxon>Pseudomonadati</taxon>
        <taxon>Bacteroidota</taxon>
        <taxon>Bacteroidia</taxon>
        <taxon>Marinilabiliales</taxon>
        <taxon>Marinilabiliaceae</taxon>
        <taxon>Carboxylicivirga</taxon>
    </lineage>
</organism>
<reference evidence="2 3" key="1">
    <citation type="submission" date="2021-01" db="EMBL/GenBank/DDBJ databases">
        <title>Carboxyliciviraga sp.nov., isolated from coastal sediments.</title>
        <authorList>
            <person name="Lu D."/>
            <person name="Zhang T."/>
        </authorList>
    </citation>
    <scope>NUCLEOTIDE SEQUENCE [LARGE SCALE GENOMIC DNA]</scope>
    <source>
        <strain evidence="2 3">N1Y132</strain>
    </source>
</reference>
<feature type="non-terminal residue" evidence="2">
    <location>
        <position position="242"/>
    </location>
</feature>
<keyword evidence="3" id="KW-1185">Reference proteome</keyword>
<dbReference type="SMART" id="SM00710">
    <property type="entry name" value="PbH1"/>
    <property type="match status" value="5"/>
</dbReference>
<dbReference type="InterPro" id="IPR039448">
    <property type="entry name" value="Beta_helix"/>
</dbReference>
<dbReference type="InterPro" id="IPR011050">
    <property type="entry name" value="Pectin_lyase_fold/virulence"/>
</dbReference>
<protein>
    <submittedName>
        <fullName evidence="2">Right-handed parallel beta-helix repeat-containing protein</fullName>
    </submittedName>
</protein>
<feature type="non-terminal residue" evidence="2">
    <location>
        <position position="1"/>
    </location>
</feature>
<evidence type="ECO:0000313" key="2">
    <source>
        <dbReference type="EMBL" id="MBK3520066.1"/>
    </source>
</evidence>
<feature type="domain" description="Right handed beta helix" evidence="1">
    <location>
        <begin position="47"/>
        <end position="226"/>
    </location>
</feature>
<accession>A0ABS1HQY7</accession>
<evidence type="ECO:0000313" key="3">
    <source>
        <dbReference type="Proteomes" id="UP000605676"/>
    </source>
</evidence>
<name>A0ABS1HQY7_9BACT</name>
<dbReference type="EMBL" id="JAENRR010000166">
    <property type="protein sequence ID" value="MBK3520066.1"/>
    <property type="molecule type" value="Genomic_DNA"/>
</dbReference>
<gene>
    <name evidence="2" type="ORF">JIV24_22235</name>
</gene>
<dbReference type="Gene3D" id="2.160.20.10">
    <property type="entry name" value="Single-stranded right-handed beta-helix, Pectin lyase-like"/>
    <property type="match status" value="1"/>
</dbReference>
<sequence length="242" mass="26756">YNLNLAQLNGGSAMTITVESCHIQDLSITNSKNITVDNNQLRRLYFTSDTLLSVEKNTIYNNVGYEHNIRGILLNSCSEASVINNTITNYVVGNRSRGVDILNSKNVSLISNNIDARAKYEWTMGVYIEGGDTRNVLVRDNLIQSYYTSNNGVTTDGIYMDAGDSIYIKNNIIDGFNHNKAGHGISLYNIQTELEVDSNIVRNYQSNGIIGNAPVGSHWKVRNNTITNIRNRGLNVQGTGGL</sequence>
<comment type="caution">
    <text evidence="2">The sequence shown here is derived from an EMBL/GenBank/DDBJ whole genome shotgun (WGS) entry which is preliminary data.</text>
</comment>
<evidence type="ECO:0000259" key="1">
    <source>
        <dbReference type="Pfam" id="PF13229"/>
    </source>
</evidence>
<proteinExistence type="predicted"/>
<dbReference type="RefSeq" id="WP_200467282.1">
    <property type="nucleotide sequence ID" value="NZ_JAENRR010000166.1"/>
</dbReference>
<dbReference type="InterPro" id="IPR006626">
    <property type="entry name" value="PbH1"/>
</dbReference>
<dbReference type="Proteomes" id="UP000605676">
    <property type="component" value="Unassembled WGS sequence"/>
</dbReference>
<dbReference type="Pfam" id="PF13229">
    <property type="entry name" value="Beta_helix"/>
    <property type="match status" value="1"/>
</dbReference>